<dbReference type="NCBIfam" id="TIGR01980">
    <property type="entry name" value="sufB"/>
    <property type="match status" value="1"/>
</dbReference>
<dbReference type="HOGENOM" id="CLU_026231_0_0_6"/>
<evidence type="ECO:0000259" key="2">
    <source>
        <dbReference type="Pfam" id="PF01458"/>
    </source>
</evidence>
<dbReference type="InterPro" id="IPR010231">
    <property type="entry name" value="SUF_FeS_clus_asmbl_SufB"/>
</dbReference>
<dbReference type="InterPro" id="IPR055346">
    <property type="entry name" value="Fe-S_cluster_assembly_SufBD"/>
</dbReference>
<dbReference type="EMBL" id="CP005996">
    <property type="protein sequence ID" value="AGS39874.1"/>
    <property type="molecule type" value="Genomic_DNA"/>
</dbReference>
<evidence type="ECO:0000313" key="4">
    <source>
        <dbReference type="EMBL" id="AGS39874.1"/>
    </source>
</evidence>
<dbReference type="Pfam" id="PF19295">
    <property type="entry name" value="SufBD_N"/>
    <property type="match status" value="1"/>
</dbReference>
<reference evidence="4 5" key="1">
    <citation type="submission" date="2013-05" db="EMBL/GenBank/DDBJ databases">
        <title>Between feast and famine: a lifestyle of most important marine PAH-degrading bacterium Cycloclasticus sp. 7ME.</title>
        <authorList>
            <person name="Yakimov M.M."/>
            <person name="Messina E."/>
            <person name="Genovese M."/>
            <person name="Denaro R."/>
            <person name="Crisafi F."/>
            <person name="Russo D."/>
            <person name="Cappello S."/>
            <person name="Santisi S."/>
            <person name="Smedile F."/>
            <person name="Golyshina O.V."/>
            <person name="Tran H."/>
            <person name="Pieper D.H."/>
            <person name="Golyshin P.N."/>
            <person name="Giuliano L."/>
        </authorList>
    </citation>
    <scope>NUCLEOTIDE SEQUENCE [LARGE SCALE GENOMIC DNA]</scope>
    <source>
        <strain evidence="4 5">78-ME</strain>
    </source>
</reference>
<dbReference type="InterPro" id="IPR045595">
    <property type="entry name" value="SufBD_N"/>
</dbReference>
<evidence type="ECO:0000256" key="1">
    <source>
        <dbReference type="ARBA" id="ARBA00043967"/>
    </source>
</evidence>
<dbReference type="AlphaFoldDB" id="S5T8D2"/>
<organism evidence="4 5">
    <name type="scientific">Cycloclasticus zancles 78-ME</name>
    <dbReference type="NCBI Taxonomy" id="1198232"/>
    <lineage>
        <taxon>Bacteria</taxon>
        <taxon>Pseudomonadati</taxon>
        <taxon>Pseudomonadota</taxon>
        <taxon>Gammaproteobacteria</taxon>
        <taxon>Thiotrichales</taxon>
        <taxon>Piscirickettsiaceae</taxon>
        <taxon>Cycloclasticus</taxon>
    </lineage>
</organism>
<feature type="domain" description="SUF system FeS cluster assembly SufBD core" evidence="2">
    <location>
        <begin position="211"/>
        <end position="453"/>
    </location>
</feature>
<evidence type="ECO:0000259" key="3">
    <source>
        <dbReference type="Pfam" id="PF19295"/>
    </source>
</evidence>
<sequence length="482" mass="53382">MSASNENLKDRIGQAYKDGFVTDIESDSFPPGLNEDVIRALSAKKEEPEFLLEWRLEAYRHWLTMEHPEWAFVEFPKIDFQDISYYSAPKSMEDGPKSLDEVDPELISTYNKLGIPLEEQMRLAGVAVDAVFDSVSVATTFKDKLAEAGVIFCSFSEAVKDHPELIKQYLGTVVSQYDNFYAALNAAVFSDGSFVYIPKGVRCPMELSTYFRINAANTGQFERTLIVADEGSHVSYLEGCTAPMRDENQLHAAVVELVVLKDAEIKYSTVQNWYPGDENGLGGIYNFVTKRADCREDNAKVSWTQVETGSAITWKYPSVILKGDNSVGEFYSVALTNNYQQADTGTKMIHQGKNTSSTIISKGISAGHGQNTYRGLVKVGRGAENARNYTQCDSLLMGDQCGAHTFPYIETKNPTATIEHEASTSKISEDQLFYCMQRGISAEDAVSMIVNGFCKEVFKELPMEFAVEAQALLGISLEGSVG</sequence>
<keyword evidence="5" id="KW-1185">Reference proteome</keyword>
<dbReference type="Proteomes" id="UP000015380">
    <property type="component" value="Chromosome"/>
</dbReference>
<dbReference type="PATRIC" id="fig|1198232.3.peg.1534"/>
<gene>
    <name evidence="4" type="ORF">CYCME_1549</name>
</gene>
<dbReference type="SUPFAM" id="SSF101960">
    <property type="entry name" value="Stabilizer of iron transporter SufD"/>
    <property type="match status" value="1"/>
</dbReference>
<dbReference type="KEGG" id="cza:CYCME_1549"/>
<feature type="domain" description="SUF system FeS cluster assembly SufBD N-terminal" evidence="3">
    <location>
        <begin position="143"/>
        <end position="203"/>
    </location>
</feature>
<dbReference type="InterPro" id="IPR000825">
    <property type="entry name" value="SUF_FeS_clus_asmbl_SufBD_core"/>
</dbReference>
<dbReference type="PANTHER" id="PTHR30508">
    <property type="entry name" value="FES CLUSTER ASSEMBLY PROTEIN SUF"/>
    <property type="match status" value="1"/>
</dbReference>
<reference evidence="5" key="2">
    <citation type="journal article" date="2016" name="Environ. Microbiol. Rep.">
        <title>Analysis of defence systems and a conjugative IncP-1 plasmid in the marine polyaromatic hydrocarbons-degrading bacterium Cycloclasticus sp. 78-ME.</title>
        <authorList>
            <person name="Yakimov M.M."/>
            <person name="Crisafi F."/>
            <person name="Messina E."/>
            <person name="Smedile F."/>
            <person name="Lopatina A."/>
            <person name="Denaro R."/>
            <person name="Pieper D.H."/>
            <person name="Golyshin P.N."/>
            <person name="Giuliano L."/>
        </authorList>
    </citation>
    <scope>NUCLEOTIDE SEQUENCE [LARGE SCALE GENOMIC DNA]</scope>
    <source>
        <strain evidence="5">78-ME</strain>
    </source>
</reference>
<dbReference type="PANTHER" id="PTHR30508:SF1">
    <property type="entry name" value="UPF0051 PROTEIN ABCI8, CHLOROPLASTIC-RELATED"/>
    <property type="match status" value="1"/>
</dbReference>
<dbReference type="RefSeq" id="WP_015005860.1">
    <property type="nucleotide sequence ID" value="NC_021917.1"/>
</dbReference>
<protein>
    <submittedName>
        <fullName evidence="4">Fe-S cluster assembly protein SufB</fullName>
    </submittedName>
</protein>
<accession>S5T8D2</accession>
<dbReference type="InterPro" id="IPR037284">
    <property type="entry name" value="SUF_FeS_clus_asmbl_SufBD_sf"/>
</dbReference>
<comment type="similarity">
    <text evidence="1">Belongs to the iron-sulfur cluster assembly SufBD family.</text>
</comment>
<dbReference type="eggNOG" id="COG0719">
    <property type="taxonomic scope" value="Bacteria"/>
</dbReference>
<dbReference type="NCBIfam" id="NF008773">
    <property type="entry name" value="PRK11814.1"/>
    <property type="match status" value="1"/>
</dbReference>
<proteinExistence type="inferred from homology"/>
<name>S5T8D2_9GAMM</name>
<dbReference type="GO" id="GO:0016226">
    <property type="term" value="P:iron-sulfur cluster assembly"/>
    <property type="evidence" value="ECO:0007669"/>
    <property type="project" value="InterPro"/>
</dbReference>
<evidence type="ECO:0000313" key="5">
    <source>
        <dbReference type="Proteomes" id="UP000015380"/>
    </source>
</evidence>
<dbReference type="Pfam" id="PF01458">
    <property type="entry name" value="SUFBD_core"/>
    <property type="match status" value="1"/>
</dbReference>